<keyword evidence="1" id="KW-0812">Transmembrane</keyword>
<feature type="transmembrane region" description="Helical" evidence="1">
    <location>
        <begin position="105"/>
        <end position="123"/>
    </location>
</feature>
<organism evidence="2 3">
    <name type="scientific">Ignisphaera aggregans (strain DSM 17230 / JCM 13409 / AQ1.S1)</name>
    <dbReference type="NCBI Taxonomy" id="583356"/>
    <lineage>
        <taxon>Archaea</taxon>
        <taxon>Thermoproteota</taxon>
        <taxon>Thermoprotei</taxon>
        <taxon>Desulfurococcales</taxon>
        <taxon>Desulfurococcaceae</taxon>
        <taxon>Ignisphaera</taxon>
    </lineage>
</organism>
<dbReference type="BioCyc" id="IAGG583356:GHAH-146-MONOMER"/>
<accession>E0SPW4</accession>
<sequence>MRSLNKRISTLIRIIPMVNSLLLIYLFTLLPLNFRLIDVLEYGIGINVMEFFRNIQSLSTILIISVAMFIISCIESLRLLLINRIHTFIIEYVLIFLFFQELLFTFLYIVMSIISLKFIRFFINPSFNRKNLNEKIEDTYIDTGVFIGFLMISIGSILVVNLLLSFIMEVNIIAILSYMLIAVTVLVIKRENIYRSMIIGCAYSMMAAIPPFGILTLLHN</sequence>
<keyword evidence="1" id="KW-1133">Transmembrane helix</keyword>
<protein>
    <submittedName>
        <fullName evidence="2">Uncharacterized protein</fullName>
    </submittedName>
</protein>
<feature type="transmembrane region" description="Helical" evidence="1">
    <location>
        <begin position="81"/>
        <end position="99"/>
    </location>
</feature>
<feature type="transmembrane region" description="Helical" evidence="1">
    <location>
        <begin position="144"/>
        <end position="164"/>
    </location>
</feature>
<feature type="transmembrane region" description="Helical" evidence="1">
    <location>
        <begin position="200"/>
        <end position="218"/>
    </location>
</feature>
<feature type="transmembrane region" description="Helical" evidence="1">
    <location>
        <begin position="12"/>
        <end position="34"/>
    </location>
</feature>
<name>E0SPW4_IGNAA</name>
<proteinExistence type="predicted"/>
<evidence type="ECO:0000256" key="1">
    <source>
        <dbReference type="SAM" id="Phobius"/>
    </source>
</evidence>
<dbReference type="KEGG" id="iag:Igag_0135"/>
<dbReference type="Proteomes" id="UP000001304">
    <property type="component" value="Chromosome"/>
</dbReference>
<keyword evidence="1" id="KW-0472">Membrane</keyword>
<feature type="transmembrane region" description="Helical" evidence="1">
    <location>
        <begin position="54"/>
        <end position="74"/>
    </location>
</feature>
<gene>
    <name evidence="2" type="ordered locus">Igag_0135</name>
</gene>
<dbReference type="EMBL" id="CP002098">
    <property type="protein sequence ID" value="ADM26986.1"/>
    <property type="molecule type" value="Genomic_DNA"/>
</dbReference>
<dbReference type="HOGENOM" id="CLU_1253568_0_0_2"/>
<dbReference type="STRING" id="583356.Igag_0135"/>
<evidence type="ECO:0000313" key="3">
    <source>
        <dbReference type="Proteomes" id="UP000001304"/>
    </source>
</evidence>
<feature type="transmembrane region" description="Helical" evidence="1">
    <location>
        <begin position="170"/>
        <end position="188"/>
    </location>
</feature>
<keyword evidence="3" id="KW-1185">Reference proteome</keyword>
<evidence type="ECO:0000313" key="2">
    <source>
        <dbReference type="EMBL" id="ADM26986.1"/>
    </source>
</evidence>
<reference evidence="2 3" key="1">
    <citation type="journal article" date="2010" name="Stand. Genomic Sci.">
        <title>Complete genome sequence of Ignisphaera aggregans type strain (AQ1.S1).</title>
        <authorList>
            <person name="Goker M."/>
            <person name="Held B."/>
            <person name="Lapidus A."/>
            <person name="Nolan M."/>
            <person name="Spring S."/>
            <person name="Yasawong M."/>
            <person name="Lucas S."/>
            <person name="Glavina Del Rio T."/>
            <person name="Tice H."/>
            <person name="Cheng J.F."/>
            <person name="Goodwin L."/>
            <person name="Tapia R."/>
            <person name="Pitluck S."/>
            <person name="Liolios K."/>
            <person name="Ivanova N."/>
            <person name="Mavromatis K."/>
            <person name="Mikhailova N."/>
            <person name="Pati A."/>
            <person name="Chen A."/>
            <person name="Palaniappan K."/>
            <person name="Brambilla E."/>
            <person name="Land M."/>
            <person name="Hauser L."/>
            <person name="Chang Y.J."/>
            <person name="Jeffries C.D."/>
            <person name="Brettin T."/>
            <person name="Detter J.C."/>
            <person name="Han C."/>
            <person name="Rohde M."/>
            <person name="Sikorski J."/>
            <person name="Woyke T."/>
            <person name="Bristow J."/>
            <person name="Eisen J.A."/>
            <person name="Markowitz V."/>
            <person name="Hugenholtz P."/>
            <person name="Kyrpides N.C."/>
            <person name="Klenk H.P."/>
        </authorList>
    </citation>
    <scope>NUCLEOTIDE SEQUENCE [LARGE SCALE GENOMIC DNA]</scope>
    <source>
        <strain evidence="3">DSM 17230 / JCM 13409 / AQ1.S1</strain>
    </source>
</reference>
<dbReference type="AlphaFoldDB" id="E0SPW4"/>